<reference evidence="1" key="1">
    <citation type="submission" date="2020-03" db="EMBL/GenBank/DDBJ databases">
        <authorList>
            <person name="Weist P."/>
        </authorList>
    </citation>
    <scope>NUCLEOTIDE SEQUENCE</scope>
</reference>
<evidence type="ECO:0000313" key="2">
    <source>
        <dbReference type="Proteomes" id="UP001153269"/>
    </source>
</evidence>
<sequence>MFRWCRGGIGAERAGGWRPGSVPWLTAKSPPLIPISMDELRAGRPPHSRVKEFCRRFSTAPAPIGGDGNIRTSRCVLSAHGNLMPFCDPVPQQASNQNTAAIPPSVPCLSSSPHHFAQLGSDISSPPMFTASRPPPAGTVAVRTLRDEGRLGPAFQDALSPFTFTSVYSALPPSISSLPILPLSLGYSSPLGLPLYALAVWQELAQLGRIQTNWAAKWMLLHPEEYPLNSAGSSAFDINTSSNSLSCDRAALIDWTSSAQAADRHPPRARASKSSVKIRVDHMFG</sequence>
<keyword evidence="2" id="KW-1185">Reference proteome</keyword>
<name>A0A9N7YU02_PLEPL</name>
<proteinExistence type="predicted"/>
<protein>
    <submittedName>
        <fullName evidence="1">Uncharacterized protein</fullName>
    </submittedName>
</protein>
<organism evidence="1 2">
    <name type="scientific">Pleuronectes platessa</name>
    <name type="common">European plaice</name>
    <dbReference type="NCBI Taxonomy" id="8262"/>
    <lineage>
        <taxon>Eukaryota</taxon>
        <taxon>Metazoa</taxon>
        <taxon>Chordata</taxon>
        <taxon>Craniata</taxon>
        <taxon>Vertebrata</taxon>
        <taxon>Euteleostomi</taxon>
        <taxon>Actinopterygii</taxon>
        <taxon>Neopterygii</taxon>
        <taxon>Teleostei</taxon>
        <taxon>Neoteleostei</taxon>
        <taxon>Acanthomorphata</taxon>
        <taxon>Carangaria</taxon>
        <taxon>Pleuronectiformes</taxon>
        <taxon>Pleuronectoidei</taxon>
        <taxon>Pleuronectidae</taxon>
        <taxon>Pleuronectes</taxon>
    </lineage>
</organism>
<comment type="caution">
    <text evidence="1">The sequence shown here is derived from an EMBL/GenBank/DDBJ whole genome shotgun (WGS) entry which is preliminary data.</text>
</comment>
<evidence type="ECO:0000313" key="1">
    <source>
        <dbReference type="EMBL" id="CAB1437487.1"/>
    </source>
</evidence>
<dbReference type="EMBL" id="CADEAL010002035">
    <property type="protein sequence ID" value="CAB1437487.1"/>
    <property type="molecule type" value="Genomic_DNA"/>
</dbReference>
<dbReference type="AlphaFoldDB" id="A0A9N7YU02"/>
<accession>A0A9N7YU02</accession>
<dbReference type="Proteomes" id="UP001153269">
    <property type="component" value="Unassembled WGS sequence"/>
</dbReference>
<gene>
    <name evidence="1" type="ORF">PLEPLA_LOCUS25457</name>
</gene>